<dbReference type="Pfam" id="PF01842">
    <property type="entry name" value="ACT"/>
    <property type="match status" value="1"/>
</dbReference>
<reference evidence="19 20" key="1">
    <citation type="submission" date="2019-10" db="EMBL/GenBank/DDBJ databases">
        <authorList>
            <person name="Dong K."/>
        </authorList>
    </citation>
    <scope>NUCLEOTIDE SEQUENCE [LARGE SCALE GENOMIC DNA]</scope>
    <source>
        <strain evidence="19 20">DSM 28960</strain>
    </source>
</reference>
<organism evidence="19 20">
    <name type="scientific">Lactococcus hircilactis</name>
    <dbReference type="NCBI Taxonomy" id="1494462"/>
    <lineage>
        <taxon>Bacteria</taxon>
        <taxon>Bacillati</taxon>
        <taxon>Bacillota</taxon>
        <taxon>Bacilli</taxon>
        <taxon>Lactobacillales</taxon>
        <taxon>Streptococcaceae</taxon>
        <taxon>Lactococcus</taxon>
    </lineage>
</organism>
<protein>
    <recommendedName>
        <fullName evidence="6 16">Homoserine dehydrogenase</fullName>
        <ecNumber evidence="5 16">1.1.1.3</ecNumber>
    </recommendedName>
</protein>
<dbReference type="GO" id="GO:0004412">
    <property type="term" value="F:homoserine dehydrogenase activity"/>
    <property type="evidence" value="ECO:0007669"/>
    <property type="project" value="UniProtKB-EC"/>
</dbReference>
<comment type="pathway">
    <text evidence="2 16">Amino-acid biosynthesis; L-threonine biosynthesis; L-threonine from L-aspartate: step 3/5.</text>
</comment>
<evidence type="ECO:0000256" key="10">
    <source>
        <dbReference type="ARBA" id="ARBA00023002"/>
    </source>
</evidence>
<dbReference type="InterPro" id="IPR001342">
    <property type="entry name" value="HDH_cat"/>
</dbReference>
<evidence type="ECO:0000256" key="8">
    <source>
        <dbReference type="ARBA" id="ARBA00022697"/>
    </source>
</evidence>
<evidence type="ECO:0000256" key="3">
    <source>
        <dbReference type="ARBA" id="ARBA00005062"/>
    </source>
</evidence>
<keyword evidence="12 16" id="KW-0486">Methionine biosynthesis</keyword>
<feature type="binding site" evidence="15">
    <location>
        <begin position="9"/>
        <end position="16"/>
    </location>
    <ligand>
        <name>NADP(+)</name>
        <dbReference type="ChEBI" id="CHEBI:58349"/>
    </ligand>
</feature>
<evidence type="ECO:0000256" key="7">
    <source>
        <dbReference type="ARBA" id="ARBA00022605"/>
    </source>
</evidence>
<name>A0A7X1Z950_9LACT</name>
<dbReference type="EC" id="1.1.1.3" evidence="5 16"/>
<dbReference type="Gene3D" id="3.30.360.10">
    <property type="entry name" value="Dihydrodipicolinate Reductase, domain 2"/>
    <property type="match status" value="1"/>
</dbReference>
<dbReference type="InterPro" id="IPR002912">
    <property type="entry name" value="ACT_dom"/>
</dbReference>
<evidence type="ECO:0000313" key="20">
    <source>
        <dbReference type="Proteomes" id="UP000439550"/>
    </source>
</evidence>
<evidence type="ECO:0000256" key="13">
    <source>
        <dbReference type="ARBA" id="ARBA00048841"/>
    </source>
</evidence>
<evidence type="ECO:0000256" key="9">
    <source>
        <dbReference type="ARBA" id="ARBA00022857"/>
    </source>
</evidence>
<feature type="domain" description="ACT" evidence="18">
    <location>
        <begin position="348"/>
        <end position="421"/>
    </location>
</feature>
<proteinExistence type="inferred from homology"/>
<evidence type="ECO:0000256" key="11">
    <source>
        <dbReference type="ARBA" id="ARBA00023053"/>
    </source>
</evidence>
<evidence type="ECO:0000256" key="1">
    <source>
        <dbReference type="ARBA" id="ARBA00001920"/>
    </source>
</evidence>
<dbReference type="Proteomes" id="UP000439550">
    <property type="component" value="Unassembled WGS sequence"/>
</dbReference>
<dbReference type="InterPro" id="IPR016204">
    <property type="entry name" value="HDH"/>
</dbReference>
<feature type="binding site" evidence="15">
    <location>
        <position position="103"/>
    </location>
    <ligand>
        <name>NADPH</name>
        <dbReference type="ChEBI" id="CHEBI:57783"/>
    </ligand>
</feature>
<comment type="catalytic activity">
    <reaction evidence="13">
        <text>L-homoserine + NADP(+) = L-aspartate 4-semialdehyde + NADPH + H(+)</text>
        <dbReference type="Rhea" id="RHEA:15761"/>
        <dbReference type="ChEBI" id="CHEBI:15378"/>
        <dbReference type="ChEBI" id="CHEBI:57476"/>
        <dbReference type="ChEBI" id="CHEBI:57783"/>
        <dbReference type="ChEBI" id="CHEBI:58349"/>
        <dbReference type="ChEBI" id="CHEBI:537519"/>
        <dbReference type="EC" id="1.1.1.3"/>
    </reaction>
    <physiologicalReaction direction="right-to-left" evidence="13">
        <dbReference type="Rhea" id="RHEA:15763"/>
    </physiologicalReaction>
</comment>
<keyword evidence="7 16" id="KW-0028">Amino-acid biosynthesis</keyword>
<gene>
    <name evidence="19" type="ORF">GHI93_08610</name>
</gene>
<dbReference type="PANTHER" id="PTHR43331">
    <property type="entry name" value="HOMOSERINE DEHYDROGENASE"/>
    <property type="match status" value="1"/>
</dbReference>
<evidence type="ECO:0000256" key="2">
    <source>
        <dbReference type="ARBA" id="ARBA00005056"/>
    </source>
</evidence>
<dbReference type="FunFam" id="3.30.360.10:FF:000005">
    <property type="entry name" value="Homoserine dehydrogenase"/>
    <property type="match status" value="1"/>
</dbReference>
<keyword evidence="11" id="KW-0915">Sodium</keyword>
<dbReference type="SUPFAM" id="SSF55347">
    <property type="entry name" value="Glyceraldehyde-3-phosphate dehydrogenase-like, C-terminal domain"/>
    <property type="match status" value="1"/>
</dbReference>
<accession>A0A7X1Z950</accession>
<dbReference type="Pfam" id="PF03447">
    <property type="entry name" value="NAD_binding_3"/>
    <property type="match status" value="1"/>
</dbReference>
<evidence type="ECO:0000256" key="15">
    <source>
        <dbReference type="PIRSR" id="PIRSR000098-2"/>
    </source>
</evidence>
<keyword evidence="8 16" id="KW-0791">Threonine biosynthesis</keyword>
<dbReference type="InterPro" id="IPR045865">
    <property type="entry name" value="ACT-like_dom_sf"/>
</dbReference>
<evidence type="ECO:0000256" key="6">
    <source>
        <dbReference type="ARBA" id="ARBA00013376"/>
    </source>
</evidence>
<sequence length="424" mass="45178">MKKIKIALLGCGTVGGATYKILQMNAEQIAQKTGVILEISKILVRDKERPYAVPESLLTTNYQEILDTRDIEIVVECLGGIEPASSFMLQALKAGKHVVTANKAAVAANYETLVSTSAQYHVMLRFEASVAGGIPVLDALQAPLNSNDIEEVSGIVNGTTNYILTQMIEQGQAYEEALKMAQEKGFAEADPTADVEGIDAANKLSILIALAFGEIVPIEKIATIGISKLSKEDIAFASHLGYKIKLLASAQKSKTSLQASVQPTLVPKDHMLAAVANEFNALFIHGNAVGDLLFYGKGAGGLPTASAVAGDIIEIANAIDKNAAFDSYVNKISASHLTYLGEGSNAYYLRLSVSNRPGVLAAIATTFSQHGISIESVTQEVNGDAAKMMFILNEVAREKLELALLALEKLPEVIKVACILRVMN</sequence>
<dbReference type="Gene3D" id="3.40.50.720">
    <property type="entry name" value="NAD(P)-binding Rossmann-like Domain"/>
    <property type="match status" value="1"/>
</dbReference>
<comment type="cofactor">
    <cofactor evidence="1">
        <name>a metal cation</name>
        <dbReference type="ChEBI" id="CHEBI:25213"/>
    </cofactor>
</comment>
<dbReference type="CDD" id="cd04881">
    <property type="entry name" value="ACT_HSDH-Hom"/>
    <property type="match status" value="1"/>
</dbReference>
<comment type="caution">
    <text evidence="19">The sequence shown here is derived from an EMBL/GenBank/DDBJ whole genome shotgun (WGS) entry which is preliminary data.</text>
</comment>
<evidence type="ECO:0000313" key="19">
    <source>
        <dbReference type="EMBL" id="MQW39987.1"/>
    </source>
</evidence>
<dbReference type="Gene3D" id="3.30.70.260">
    <property type="match status" value="1"/>
</dbReference>
<dbReference type="InterPro" id="IPR005106">
    <property type="entry name" value="Asp/hSer_DH_NAD-bd"/>
</dbReference>
<dbReference type="GO" id="GO:0050661">
    <property type="term" value="F:NADP binding"/>
    <property type="evidence" value="ECO:0007669"/>
    <property type="project" value="InterPro"/>
</dbReference>
<evidence type="ECO:0000256" key="16">
    <source>
        <dbReference type="RuleBase" id="RU000579"/>
    </source>
</evidence>
<dbReference type="PANTHER" id="PTHR43331:SF1">
    <property type="entry name" value="HOMOSERINE DEHYDROGENASE"/>
    <property type="match status" value="1"/>
</dbReference>
<keyword evidence="10 16" id="KW-0560">Oxidoreductase</keyword>
<comment type="similarity">
    <text evidence="4 17">Belongs to the homoserine dehydrogenase family.</text>
</comment>
<dbReference type="PIRSF" id="PIRSF000098">
    <property type="entry name" value="Homoser_dehydrog"/>
    <property type="match status" value="1"/>
</dbReference>
<dbReference type="UniPathway" id="UPA00051">
    <property type="reaction ID" value="UER00465"/>
</dbReference>
<evidence type="ECO:0000256" key="4">
    <source>
        <dbReference type="ARBA" id="ARBA00006753"/>
    </source>
</evidence>
<dbReference type="AlphaFoldDB" id="A0A7X1Z950"/>
<dbReference type="PROSITE" id="PS51671">
    <property type="entry name" value="ACT"/>
    <property type="match status" value="1"/>
</dbReference>
<evidence type="ECO:0000256" key="5">
    <source>
        <dbReference type="ARBA" id="ARBA00013213"/>
    </source>
</evidence>
<dbReference type="GO" id="GO:0009088">
    <property type="term" value="P:threonine biosynthetic process"/>
    <property type="evidence" value="ECO:0007669"/>
    <property type="project" value="UniProtKB-UniPathway"/>
</dbReference>
<feature type="active site" description="Proton donor" evidence="14">
    <location>
        <position position="203"/>
    </location>
</feature>
<dbReference type="RefSeq" id="WP_153496654.1">
    <property type="nucleotide sequence ID" value="NZ_CAXYUY010000012.1"/>
</dbReference>
<evidence type="ECO:0000256" key="12">
    <source>
        <dbReference type="ARBA" id="ARBA00023167"/>
    </source>
</evidence>
<feature type="binding site" evidence="15">
    <location>
        <position position="188"/>
    </location>
    <ligand>
        <name>L-homoserine</name>
        <dbReference type="ChEBI" id="CHEBI:57476"/>
    </ligand>
</feature>
<keyword evidence="9 15" id="KW-0521">NADP</keyword>
<dbReference type="EMBL" id="WITJ01000011">
    <property type="protein sequence ID" value="MQW39987.1"/>
    <property type="molecule type" value="Genomic_DNA"/>
</dbReference>
<dbReference type="Pfam" id="PF00742">
    <property type="entry name" value="Homoserine_dh"/>
    <property type="match status" value="1"/>
</dbReference>
<dbReference type="OrthoDB" id="9808167at2"/>
<dbReference type="InterPro" id="IPR019811">
    <property type="entry name" value="HDH_CS"/>
</dbReference>
<evidence type="ECO:0000256" key="14">
    <source>
        <dbReference type="PIRSR" id="PIRSR000098-1"/>
    </source>
</evidence>
<dbReference type="GO" id="GO:0009086">
    <property type="term" value="P:methionine biosynthetic process"/>
    <property type="evidence" value="ECO:0007669"/>
    <property type="project" value="UniProtKB-KW"/>
</dbReference>
<comment type="pathway">
    <text evidence="3 16">Amino-acid biosynthesis; L-methionine biosynthesis via de novo pathway; L-homoserine from L-aspartate: step 3/3.</text>
</comment>
<dbReference type="SUPFAM" id="SSF51735">
    <property type="entry name" value="NAD(P)-binding Rossmann-fold domains"/>
    <property type="match status" value="1"/>
</dbReference>
<dbReference type="PROSITE" id="PS01042">
    <property type="entry name" value="HOMOSER_DHGENASE"/>
    <property type="match status" value="1"/>
</dbReference>
<dbReference type="UniPathway" id="UPA00050">
    <property type="reaction ID" value="UER00063"/>
</dbReference>
<dbReference type="InterPro" id="IPR036291">
    <property type="entry name" value="NAD(P)-bd_dom_sf"/>
</dbReference>
<evidence type="ECO:0000259" key="18">
    <source>
        <dbReference type="PROSITE" id="PS51671"/>
    </source>
</evidence>
<evidence type="ECO:0000256" key="17">
    <source>
        <dbReference type="RuleBase" id="RU004171"/>
    </source>
</evidence>
<keyword evidence="20" id="KW-1185">Reference proteome</keyword>
<dbReference type="SUPFAM" id="SSF55021">
    <property type="entry name" value="ACT-like"/>
    <property type="match status" value="1"/>
</dbReference>
<dbReference type="NCBIfam" id="NF004976">
    <property type="entry name" value="PRK06349.1"/>
    <property type="match status" value="1"/>
</dbReference>